<dbReference type="PANTHER" id="PTHR30093">
    <property type="entry name" value="GENERAL SECRETION PATHWAY PROTEIN G"/>
    <property type="match status" value="1"/>
</dbReference>
<dbReference type="NCBIfam" id="TIGR02532">
    <property type="entry name" value="IV_pilin_GFxxxE"/>
    <property type="match status" value="1"/>
</dbReference>
<dbReference type="InterPro" id="IPR045584">
    <property type="entry name" value="Pilin-like"/>
</dbReference>
<reference evidence="1 2" key="1">
    <citation type="submission" date="2020-08" db="EMBL/GenBank/DDBJ databases">
        <title>Genomic Encyclopedia of Type Strains, Phase IV (KMG-V): Genome sequencing to study the core and pangenomes of soil and plant-associated prokaryotes.</title>
        <authorList>
            <person name="Whitman W."/>
        </authorList>
    </citation>
    <scope>NUCLEOTIDE SEQUENCE [LARGE SCALE GENOMIC DNA]</scope>
    <source>
        <strain evidence="1 2">M8UP14</strain>
    </source>
</reference>
<dbReference type="Pfam" id="PF07963">
    <property type="entry name" value="N_methyl"/>
    <property type="match status" value="1"/>
</dbReference>
<gene>
    <name evidence="1" type="ORF">HDF16_004389</name>
</gene>
<dbReference type="AlphaFoldDB" id="A0A7W7ZGY0"/>
<dbReference type="EMBL" id="JACHIP010000006">
    <property type="protein sequence ID" value="MBB5059663.1"/>
    <property type="molecule type" value="Genomic_DNA"/>
</dbReference>
<dbReference type="Proteomes" id="UP000540989">
    <property type="component" value="Unassembled WGS sequence"/>
</dbReference>
<sequence length="132" mass="13847">MRIADKMRSKASKGFTLIELLVVIAIIAVLIALLLPAVQKVRAAAADNAASNDLMLIGKAEIAYHSTTGSYTSSLTALTTLPEQLSGGEADGHVFTIRSATQEAFLAQSTPITPGKTGVKTCTIDQTLKIDC</sequence>
<evidence type="ECO:0000313" key="2">
    <source>
        <dbReference type="Proteomes" id="UP000540989"/>
    </source>
</evidence>
<proteinExistence type="predicted"/>
<accession>A0A7W7ZGY0</accession>
<dbReference type="Gene3D" id="3.30.700.10">
    <property type="entry name" value="Glycoprotein, Type 4 Pilin"/>
    <property type="match status" value="1"/>
</dbReference>
<evidence type="ECO:0000313" key="1">
    <source>
        <dbReference type="EMBL" id="MBB5059663.1"/>
    </source>
</evidence>
<name>A0A7W7ZGY0_9BACT</name>
<protein>
    <submittedName>
        <fullName evidence="1">Prepilin-type N-terminal cleavage/methylation domain-containing protein</fullName>
    </submittedName>
</protein>
<organism evidence="1 2">
    <name type="scientific">Granulicella aggregans</name>
    <dbReference type="NCBI Taxonomy" id="474949"/>
    <lineage>
        <taxon>Bacteria</taxon>
        <taxon>Pseudomonadati</taxon>
        <taxon>Acidobacteriota</taxon>
        <taxon>Terriglobia</taxon>
        <taxon>Terriglobales</taxon>
        <taxon>Acidobacteriaceae</taxon>
        <taxon>Granulicella</taxon>
    </lineage>
</organism>
<dbReference type="RefSeq" id="WP_281383529.1">
    <property type="nucleotide sequence ID" value="NZ_JACHIP010000006.1"/>
</dbReference>
<dbReference type="InterPro" id="IPR012902">
    <property type="entry name" value="N_methyl_site"/>
</dbReference>
<comment type="caution">
    <text evidence="1">The sequence shown here is derived from an EMBL/GenBank/DDBJ whole genome shotgun (WGS) entry which is preliminary data.</text>
</comment>
<dbReference type="PANTHER" id="PTHR30093:SF2">
    <property type="entry name" value="TYPE II SECRETION SYSTEM PROTEIN H"/>
    <property type="match status" value="1"/>
</dbReference>
<dbReference type="PROSITE" id="PS00409">
    <property type="entry name" value="PROKAR_NTER_METHYL"/>
    <property type="match status" value="1"/>
</dbReference>
<keyword evidence="2" id="KW-1185">Reference proteome</keyword>
<dbReference type="SUPFAM" id="SSF54523">
    <property type="entry name" value="Pili subunits"/>
    <property type="match status" value="1"/>
</dbReference>